<gene>
    <name evidence="2" type="ORF">P7H43_06015</name>
</gene>
<dbReference type="GO" id="GO:0006260">
    <property type="term" value="P:DNA replication"/>
    <property type="evidence" value="ECO:0007669"/>
    <property type="project" value="TreeGrafter"/>
</dbReference>
<keyword evidence="2" id="KW-0547">Nucleotide-binding</keyword>
<reference evidence="2" key="1">
    <citation type="submission" date="2023-03" db="EMBL/GenBank/DDBJ databases">
        <authorList>
            <person name="Shen W."/>
            <person name="Cai J."/>
        </authorList>
    </citation>
    <scope>NUCLEOTIDE SEQUENCE</scope>
    <source>
        <strain evidence="2">B226-2</strain>
    </source>
</reference>
<dbReference type="SMART" id="SM00382">
    <property type="entry name" value="AAA"/>
    <property type="match status" value="1"/>
</dbReference>
<organism evidence="2 3">
    <name type="scientific">Enterococcus asini</name>
    <dbReference type="NCBI Taxonomy" id="57732"/>
    <lineage>
        <taxon>Bacteria</taxon>
        <taxon>Bacillati</taxon>
        <taxon>Bacillota</taxon>
        <taxon>Bacilli</taxon>
        <taxon>Lactobacillales</taxon>
        <taxon>Enterococcaceae</taxon>
        <taxon>Enterococcus</taxon>
    </lineage>
</organism>
<dbReference type="Pfam" id="PF01695">
    <property type="entry name" value="IstB_IS21"/>
    <property type="match status" value="1"/>
</dbReference>
<keyword evidence="2" id="KW-0067">ATP-binding</keyword>
<proteinExistence type="predicted"/>
<dbReference type="InterPro" id="IPR002611">
    <property type="entry name" value="IstB_ATP-bd"/>
</dbReference>
<dbReference type="RefSeq" id="WP_311835267.1">
    <property type="nucleotide sequence ID" value="NZ_JARQBJ010000002.1"/>
</dbReference>
<dbReference type="GO" id="GO:0005524">
    <property type="term" value="F:ATP binding"/>
    <property type="evidence" value="ECO:0007669"/>
    <property type="project" value="UniProtKB-KW"/>
</dbReference>
<name>A0AAW8U179_9ENTE</name>
<dbReference type="Gene3D" id="3.40.50.300">
    <property type="entry name" value="P-loop containing nucleotide triphosphate hydrolases"/>
    <property type="match status" value="1"/>
</dbReference>
<evidence type="ECO:0000259" key="1">
    <source>
        <dbReference type="SMART" id="SM00382"/>
    </source>
</evidence>
<sequence>MEFEALNDVKDTNTVCPIHQTKTVSFGGRNPFCPDCQRKKIEEEEKLRVQTAAERHRRRQTVETLEKDSIVGDPTLKKVSFDTYVPDNLETEKALQLAQVFATDYLSPDRKFNVILTGLPGSGKSHLAMSMLKYINENAAPSMSCLFISVNDLLRRVKDSISNTKSFYTEENMIRLLTAADVLVLDDLGSESSFKRESSESSEYNQRLLFAILNARSRTIITTNLSSRELEEIYNPKIVSRIYRGVEGHIIKFTKATKDKRSKINF</sequence>
<dbReference type="Proteomes" id="UP001256711">
    <property type="component" value="Unassembled WGS sequence"/>
</dbReference>
<dbReference type="CDD" id="cd00009">
    <property type="entry name" value="AAA"/>
    <property type="match status" value="1"/>
</dbReference>
<comment type="caution">
    <text evidence="2">The sequence shown here is derived from an EMBL/GenBank/DDBJ whole genome shotgun (WGS) entry which is preliminary data.</text>
</comment>
<accession>A0AAW8U179</accession>
<dbReference type="InterPro" id="IPR003593">
    <property type="entry name" value="AAA+_ATPase"/>
</dbReference>
<dbReference type="PANTHER" id="PTHR30050">
    <property type="entry name" value="CHROMOSOMAL REPLICATION INITIATOR PROTEIN DNAA"/>
    <property type="match status" value="1"/>
</dbReference>
<dbReference type="EMBL" id="JARQBJ010000002">
    <property type="protein sequence ID" value="MDT2810032.1"/>
    <property type="molecule type" value="Genomic_DNA"/>
</dbReference>
<dbReference type="SUPFAM" id="SSF52540">
    <property type="entry name" value="P-loop containing nucleoside triphosphate hydrolases"/>
    <property type="match status" value="1"/>
</dbReference>
<dbReference type="AlphaFoldDB" id="A0AAW8U179"/>
<dbReference type="PANTHER" id="PTHR30050:SF4">
    <property type="entry name" value="ATP-BINDING PROTEIN RV3427C IN INSERTION SEQUENCE-RELATED"/>
    <property type="match status" value="1"/>
</dbReference>
<protein>
    <submittedName>
        <fullName evidence="2">ATP-binding protein</fullName>
    </submittedName>
</protein>
<dbReference type="InterPro" id="IPR027417">
    <property type="entry name" value="P-loop_NTPase"/>
</dbReference>
<evidence type="ECO:0000313" key="3">
    <source>
        <dbReference type="Proteomes" id="UP001256711"/>
    </source>
</evidence>
<evidence type="ECO:0000313" key="2">
    <source>
        <dbReference type="EMBL" id="MDT2810032.1"/>
    </source>
</evidence>
<feature type="domain" description="AAA+ ATPase" evidence="1">
    <location>
        <begin position="110"/>
        <end position="239"/>
    </location>
</feature>